<dbReference type="InterPro" id="IPR017441">
    <property type="entry name" value="Protein_kinase_ATP_BS"/>
</dbReference>
<evidence type="ECO:0000256" key="3">
    <source>
        <dbReference type="ARBA" id="ARBA00022729"/>
    </source>
</evidence>
<dbReference type="SMART" id="SM00220">
    <property type="entry name" value="S_TKc"/>
    <property type="match status" value="1"/>
</dbReference>
<gene>
    <name evidence="9" type="ORF">OG626_06545</name>
</gene>
<sequence>MDELRPTDPARIGAHRLLGRLGAGGMGVVYLGRTDEGATAAVKVILPEYAGDEEFRTRFRREVEAARKVRSPWAVEVTGAETEGERPWLATAFVPGPSLSEAVARCGPLPARGVWVLGRLLSRALTAVHTAGLVHRDVKPGNVLLTIDGPRLIDFGIARAGDATALTATGLVVGTPGFLSPEQASGGGTEAGPASDVFSLGALLAYAATGRPPFGSGAVDALLYRTVHDEPDLAGIEDTALRALVADCLAKNPEDRPTARALDERIVEDASKGSADWLPDDVVRLIADRSAEMLALPDIEPTIAEEPAPASPGRRRVLALAAGGAVVVAGGGAFAAWRALRDEPAGGAAAKSGERAWIIGVQADLSGARKASGLAQEQGVRIAVERFNSRKDKPFTLQVKALDDRGDTGRAVKAAQEFARDRDVLAVIGPTGDAETGAVLSVYDEAMLPLITVSSLSIAYAPRSRKSFFQAAPSYAVLTEPIVNRLVVRPGVERLGVLFDRGGGQAAYMGGYATNLLTGVLTTGTTYPRVVPAGTKDMGPVIADMLTHRSDALFYAGDEAGAARTARALADTSFKGPRMAMHTAMGPGFIADAGDAATGWEFTAPYTDATAPAAQEFAAAHRKRFGTAPAHWAAEAYDAAGLVVEALTAFGKRPARTALVARIAKSVYQGVSRTYVFDEDQLLVGNDAYLYRVEKGRYRFVGPAPKTGT</sequence>
<evidence type="ECO:0000256" key="1">
    <source>
        <dbReference type="ARBA" id="ARBA00010062"/>
    </source>
</evidence>
<keyword evidence="6 7" id="KW-0067">ATP-binding</keyword>
<dbReference type="InterPro" id="IPR000719">
    <property type="entry name" value="Prot_kinase_dom"/>
</dbReference>
<keyword evidence="5 9" id="KW-0418">Kinase</keyword>
<keyword evidence="4 7" id="KW-0547">Nucleotide-binding</keyword>
<evidence type="ECO:0000313" key="9">
    <source>
        <dbReference type="EMBL" id="WTY94582.1"/>
    </source>
</evidence>
<dbReference type="Gene3D" id="1.10.510.10">
    <property type="entry name" value="Transferase(Phosphotransferase) domain 1"/>
    <property type="match status" value="1"/>
</dbReference>
<feature type="domain" description="Protein kinase" evidence="8">
    <location>
        <begin position="15"/>
        <end position="278"/>
    </location>
</feature>
<dbReference type="GO" id="GO:0005524">
    <property type="term" value="F:ATP binding"/>
    <property type="evidence" value="ECO:0007669"/>
    <property type="project" value="UniProtKB-UniRule"/>
</dbReference>
<dbReference type="GO" id="GO:0004674">
    <property type="term" value="F:protein serine/threonine kinase activity"/>
    <property type="evidence" value="ECO:0007669"/>
    <property type="project" value="TreeGrafter"/>
</dbReference>
<evidence type="ECO:0000256" key="2">
    <source>
        <dbReference type="ARBA" id="ARBA00022679"/>
    </source>
</evidence>
<dbReference type="PANTHER" id="PTHR43289">
    <property type="entry name" value="MITOGEN-ACTIVATED PROTEIN KINASE KINASE KINASE 20-RELATED"/>
    <property type="match status" value="1"/>
</dbReference>
<dbReference type="CDD" id="cd14014">
    <property type="entry name" value="STKc_PknB_like"/>
    <property type="match status" value="1"/>
</dbReference>
<accession>A0AAU3GQZ0</accession>
<dbReference type="EMBL" id="CP109535">
    <property type="protein sequence ID" value="WTY94582.1"/>
    <property type="molecule type" value="Genomic_DNA"/>
</dbReference>
<proteinExistence type="inferred from homology"/>
<dbReference type="Pfam" id="PF13458">
    <property type="entry name" value="Peripla_BP_6"/>
    <property type="match status" value="1"/>
</dbReference>
<feature type="binding site" evidence="7">
    <location>
        <position position="43"/>
    </location>
    <ligand>
        <name>ATP</name>
        <dbReference type="ChEBI" id="CHEBI:30616"/>
    </ligand>
</feature>
<dbReference type="PROSITE" id="PS50011">
    <property type="entry name" value="PROTEIN_KINASE_DOM"/>
    <property type="match status" value="1"/>
</dbReference>
<dbReference type="PANTHER" id="PTHR43289:SF34">
    <property type="entry name" value="SERINE_THREONINE-PROTEIN KINASE YBDM-RELATED"/>
    <property type="match status" value="1"/>
</dbReference>
<dbReference type="SUPFAM" id="SSF56112">
    <property type="entry name" value="Protein kinase-like (PK-like)"/>
    <property type="match status" value="1"/>
</dbReference>
<dbReference type="PROSITE" id="PS00108">
    <property type="entry name" value="PROTEIN_KINASE_ST"/>
    <property type="match status" value="1"/>
</dbReference>
<dbReference type="PROSITE" id="PS00107">
    <property type="entry name" value="PROTEIN_KINASE_ATP"/>
    <property type="match status" value="1"/>
</dbReference>
<evidence type="ECO:0000259" key="8">
    <source>
        <dbReference type="PROSITE" id="PS50011"/>
    </source>
</evidence>
<keyword evidence="2" id="KW-0808">Transferase</keyword>
<dbReference type="InterPro" id="IPR011009">
    <property type="entry name" value="Kinase-like_dom_sf"/>
</dbReference>
<keyword evidence="3" id="KW-0732">Signal</keyword>
<evidence type="ECO:0000256" key="5">
    <source>
        <dbReference type="ARBA" id="ARBA00022777"/>
    </source>
</evidence>
<reference evidence="9" key="1">
    <citation type="submission" date="2022-10" db="EMBL/GenBank/DDBJ databases">
        <title>The complete genomes of actinobacterial strains from the NBC collection.</title>
        <authorList>
            <person name="Joergensen T.S."/>
            <person name="Alvarez Arevalo M."/>
            <person name="Sterndorff E.B."/>
            <person name="Faurdal D."/>
            <person name="Vuksanovic O."/>
            <person name="Mourched A.-S."/>
            <person name="Charusanti P."/>
            <person name="Shaw S."/>
            <person name="Blin K."/>
            <person name="Weber T."/>
        </authorList>
    </citation>
    <scope>NUCLEOTIDE SEQUENCE</scope>
    <source>
        <strain evidence="9">NBC_01401</strain>
    </source>
</reference>
<evidence type="ECO:0000256" key="4">
    <source>
        <dbReference type="ARBA" id="ARBA00022741"/>
    </source>
</evidence>
<evidence type="ECO:0000256" key="6">
    <source>
        <dbReference type="ARBA" id="ARBA00022840"/>
    </source>
</evidence>
<dbReference type="AlphaFoldDB" id="A0AAU3GQZ0"/>
<comment type="similarity">
    <text evidence="1">Belongs to the leucine-binding protein family.</text>
</comment>
<protein>
    <submittedName>
        <fullName evidence="9">Bifunctional serine/threonine-protein kinase/ABC transporter substrate-binding protein</fullName>
    </submittedName>
</protein>
<dbReference type="CDD" id="cd06342">
    <property type="entry name" value="PBP1_ABC_LIVBP-like"/>
    <property type="match status" value="1"/>
</dbReference>
<dbReference type="InterPro" id="IPR028081">
    <property type="entry name" value="Leu-bd"/>
</dbReference>
<name>A0AAU3GQZ0_9ACTN</name>
<dbReference type="InterPro" id="IPR008271">
    <property type="entry name" value="Ser/Thr_kinase_AS"/>
</dbReference>
<dbReference type="Gene3D" id="3.40.50.2300">
    <property type="match status" value="2"/>
</dbReference>
<evidence type="ECO:0000256" key="7">
    <source>
        <dbReference type="PROSITE-ProRule" id="PRU10141"/>
    </source>
</evidence>
<dbReference type="Gene3D" id="3.30.200.20">
    <property type="entry name" value="Phosphorylase Kinase, domain 1"/>
    <property type="match status" value="1"/>
</dbReference>
<dbReference type="InterPro" id="IPR028082">
    <property type="entry name" value="Peripla_BP_I"/>
</dbReference>
<dbReference type="Pfam" id="PF00069">
    <property type="entry name" value="Pkinase"/>
    <property type="match status" value="1"/>
</dbReference>
<organism evidence="9">
    <name type="scientific">Streptomyces sp. NBC_01401</name>
    <dbReference type="NCBI Taxonomy" id="2903854"/>
    <lineage>
        <taxon>Bacteria</taxon>
        <taxon>Bacillati</taxon>
        <taxon>Actinomycetota</taxon>
        <taxon>Actinomycetes</taxon>
        <taxon>Kitasatosporales</taxon>
        <taxon>Streptomycetaceae</taxon>
        <taxon>Streptomyces</taxon>
    </lineage>
</organism>
<dbReference type="SUPFAM" id="SSF53822">
    <property type="entry name" value="Periplasmic binding protein-like I"/>
    <property type="match status" value="1"/>
</dbReference>